<dbReference type="STRING" id="5217.A0A4Q1BQ48"/>
<dbReference type="Proteomes" id="UP000289152">
    <property type="component" value="Unassembled WGS sequence"/>
</dbReference>
<dbReference type="GO" id="GO:0005634">
    <property type="term" value="C:nucleus"/>
    <property type="evidence" value="ECO:0007669"/>
    <property type="project" value="UniProtKB-SubCell"/>
</dbReference>
<feature type="compositionally biased region" description="Basic and acidic residues" evidence="3">
    <location>
        <begin position="540"/>
        <end position="549"/>
    </location>
</feature>
<dbReference type="InterPro" id="IPR028942">
    <property type="entry name" value="WHIM1_dom"/>
</dbReference>
<dbReference type="Pfam" id="PF15612">
    <property type="entry name" value="WHIM1"/>
    <property type="match status" value="1"/>
</dbReference>
<feature type="compositionally biased region" description="Basic and acidic residues" evidence="3">
    <location>
        <begin position="568"/>
        <end position="591"/>
    </location>
</feature>
<reference evidence="5 6" key="1">
    <citation type="submission" date="2016-06" db="EMBL/GenBank/DDBJ databases">
        <title>Evolution of pathogenesis and genome organization in the Tremellales.</title>
        <authorList>
            <person name="Cuomo C."/>
            <person name="Litvintseva A."/>
            <person name="Heitman J."/>
            <person name="Chen Y."/>
            <person name="Sun S."/>
            <person name="Springer D."/>
            <person name="Dromer F."/>
            <person name="Young S."/>
            <person name="Zeng Q."/>
            <person name="Chapman S."/>
            <person name="Gujja S."/>
            <person name="Saif S."/>
            <person name="Birren B."/>
        </authorList>
    </citation>
    <scope>NUCLEOTIDE SEQUENCE [LARGE SCALE GENOMIC DNA]</scope>
    <source>
        <strain evidence="5 6">ATCC 28783</strain>
    </source>
</reference>
<accession>A0A4Q1BQ48</accession>
<feature type="compositionally biased region" description="Basic and acidic residues" evidence="3">
    <location>
        <begin position="460"/>
        <end position="477"/>
    </location>
</feature>
<keyword evidence="6" id="KW-1185">Reference proteome</keyword>
<evidence type="ECO:0000256" key="2">
    <source>
        <dbReference type="ARBA" id="ARBA00023242"/>
    </source>
</evidence>
<feature type="domain" description="WHIM1" evidence="4">
    <location>
        <begin position="223"/>
        <end position="256"/>
    </location>
</feature>
<dbReference type="VEuPathDB" id="FungiDB:TREMEDRAFT_14561"/>
<feature type="compositionally biased region" description="Basic and acidic residues" evidence="3">
    <location>
        <begin position="604"/>
        <end position="625"/>
    </location>
</feature>
<dbReference type="OrthoDB" id="205403at2759"/>
<organism evidence="5 6">
    <name type="scientific">Tremella mesenterica</name>
    <name type="common">Jelly fungus</name>
    <dbReference type="NCBI Taxonomy" id="5217"/>
    <lineage>
        <taxon>Eukaryota</taxon>
        <taxon>Fungi</taxon>
        <taxon>Dikarya</taxon>
        <taxon>Basidiomycota</taxon>
        <taxon>Agaricomycotina</taxon>
        <taxon>Tremellomycetes</taxon>
        <taxon>Tremellales</taxon>
        <taxon>Tremellaceae</taxon>
        <taxon>Tremella</taxon>
    </lineage>
</organism>
<feature type="region of interest" description="Disordered" evidence="3">
    <location>
        <begin position="1"/>
        <end position="48"/>
    </location>
</feature>
<keyword evidence="2" id="KW-0539">Nucleus</keyword>
<feature type="compositionally biased region" description="Polar residues" evidence="3">
    <location>
        <begin position="479"/>
        <end position="488"/>
    </location>
</feature>
<evidence type="ECO:0000313" key="6">
    <source>
        <dbReference type="Proteomes" id="UP000289152"/>
    </source>
</evidence>
<evidence type="ECO:0000256" key="3">
    <source>
        <dbReference type="SAM" id="MobiDB-lite"/>
    </source>
</evidence>
<dbReference type="InParanoid" id="A0A4Q1BQ48"/>
<evidence type="ECO:0000259" key="4">
    <source>
        <dbReference type="Pfam" id="PF15612"/>
    </source>
</evidence>
<name>A0A4Q1BQ48_TREME</name>
<evidence type="ECO:0000313" key="5">
    <source>
        <dbReference type="EMBL" id="RXK40033.1"/>
    </source>
</evidence>
<dbReference type="AlphaFoldDB" id="A0A4Q1BQ48"/>
<evidence type="ECO:0000256" key="1">
    <source>
        <dbReference type="ARBA" id="ARBA00004123"/>
    </source>
</evidence>
<comment type="caution">
    <text evidence="5">The sequence shown here is derived from an EMBL/GenBank/DDBJ whole genome shotgun (WGS) entry which is preliminary data.</text>
</comment>
<dbReference type="PANTHER" id="PTHR42107:SF1">
    <property type="entry name" value="WHIM1 DOMAIN-CONTAINING PROTEIN"/>
    <property type="match status" value="1"/>
</dbReference>
<feature type="region of interest" description="Disordered" evidence="3">
    <location>
        <begin position="401"/>
        <end position="488"/>
    </location>
</feature>
<sequence length="625" mass="71065">MSVPSPLLPIGDLPQSSSVTPSLVEDEIKPLDDGLMDVDEPQRPRKMEDSEVQLVKVAEAKKRHEDDLRIHHYEPPQAERISDDWQVAYVWAFIVKFNQLEKIRKLECLEDFEQCLSEPVANRPDDVLEGVLVRFLHNLKPGMRNLDCTNIQLHLSIYIHEMLLNSTEFTVWDRPWAPHEEARSGCCNPSEQRKELGRLRYVGEPLETRTYKNPLKQVEKRGGGLFELNWRERAKLLRQMVDWQLVHADNIRTIINRKYRIGETGRKKAEPHIEEADILIEPLGLDRNKNRIWSLNSSGRLYKSGNPFKRPCPLYTITSTRTDLQVQLNKYTSYGNQSIDRPQGSGPKAKLTQAEAAAHRKLVKGVEEERKLAEKIDMLLPAIEKEDGRVQRARRKIQQAAEMAERTELRSTRTRRPTRKVDYTYDSDDIEDEPRKRGRKTHETYSPGPGPSILRLTIPGERKSTRVSARRMEREMSQSEDASVSISGSLGLQGELDEVNGVDEEIGHVIPNEVDTSGPTLKNGLKRDVDGGKSGVVSPDTKDLKHEKDVYDDDDGSILGNGQDEVVSDEREVRKGNQSEDTLREKGEDQKLNGTHDLAVSNGHGEDVKITGEINGHQDDSGEEQ</sequence>
<protein>
    <recommendedName>
        <fullName evidence="4">WHIM1 domain-containing protein</fullName>
    </recommendedName>
</protein>
<comment type="subcellular location">
    <subcellularLocation>
        <location evidence="1">Nucleus</location>
    </subcellularLocation>
</comment>
<proteinExistence type="predicted"/>
<feature type="region of interest" description="Disordered" evidence="3">
    <location>
        <begin position="510"/>
        <end position="625"/>
    </location>
</feature>
<gene>
    <name evidence="5" type="ORF">M231_02673</name>
</gene>
<dbReference type="EMBL" id="SDIL01000023">
    <property type="protein sequence ID" value="RXK40033.1"/>
    <property type="molecule type" value="Genomic_DNA"/>
</dbReference>
<dbReference type="PANTHER" id="PTHR42107">
    <property type="entry name" value="YALI0D24453P"/>
    <property type="match status" value="1"/>
</dbReference>